<comment type="similarity">
    <text evidence="1">Belongs to the 'phage' integrase family.</text>
</comment>
<keyword evidence="3" id="KW-0233">DNA recombination</keyword>
<evidence type="ECO:0000313" key="4">
    <source>
        <dbReference type="EMBL" id="QOS66726.1"/>
    </source>
</evidence>
<dbReference type="InterPro" id="IPR011010">
    <property type="entry name" value="DNA_brk_join_enz"/>
</dbReference>
<dbReference type="EMBL" id="CP063310">
    <property type="protein sequence ID" value="QOS66726.1"/>
    <property type="molecule type" value="Genomic_DNA"/>
</dbReference>
<evidence type="ECO:0000256" key="1">
    <source>
        <dbReference type="ARBA" id="ARBA00008857"/>
    </source>
</evidence>
<sequence length="399" mass="45788">MRHYCKLSIVKTQDGKWRGILPYRIDDEKKRHQVTKVSKQKLRRDAEPELRAWEAETLRLEESHPVARNNELTVQDVVASFLDEQLRRAFIEKSTYSMQMTYSRNHIFPILGDCGFSSVTNTIIDDWLTKLAAKGLSQSTIHTVYSILCKTYNHYFFMGDITHNPFDHIRKPKKGKDRITFLDADQIDELIYKLNEEYSEGDAIWIAVNLAVLTGMRRGEICGLRWRDIDFRSKEISVETSIGIAKGGTYTKDPKNETSKRRFPFPDQLLPLLEVRKKAVEEKYGTFDNSWFVIGEAVKYMAPTTLSNEVKRFVSKYNIVDHFGKEVTLHSLRHNAATFFVANNVDIASAAKMLGHTKTVMLSTYASENPAAMKAAANTIGKAFSKDQPAYELYDDEDE</sequence>
<reference evidence="4 5" key="1">
    <citation type="submission" date="2020-10" db="EMBL/GenBank/DDBJ databases">
        <title>Eggerthella sp. nov., isolated from human feces.</title>
        <authorList>
            <person name="Yajun G."/>
        </authorList>
    </citation>
    <scope>NUCLEOTIDE SEQUENCE [LARGE SCALE GENOMIC DNA]</scope>
    <source>
        <strain evidence="4 5">HF-1101</strain>
    </source>
</reference>
<dbReference type="Proteomes" id="UP000478463">
    <property type="component" value="Chromosome"/>
</dbReference>
<dbReference type="PROSITE" id="PS51898">
    <property type="entry name" value="TYR_RECOMBINASE"/>
    <property type="match status" value="1"/>
</dbReference>
<dbReference type="InterPro" id="IPR002104">
    <property type="entry name" value="Integrase_catalytic"/>
</dbReference>
<dbReference type="GO" id="GO:0006310">
    <property type="term" value="P:DNA recombination"/>
    <property type="evidence" value="ECO:0007669"/>
    <property type="project" value="UniProtKB-KW"/>
</dbReference>
<evidence type="ECO:0000313" key="5">
    <source>
        <dbReference type="Proteomes" id="UP000478463"/>
    </source>
</evidence>
<proteinExistence type="inferred from homology"/>
<protein>
    <submittedName>
        <fullName evidence="4">Site-specific integrase</fullName>
    </submittedName>
</protein>
<gene>
    <name evidence="4" type="ORF">GS424_009115</name>
</gene>
<dbReference type="CDD" id="cd01189">
    <property type="entry name" value="INT_ICEBs1_C_like"/>
    <property type="match status" value="1"/>
</dbReference>
<dbReference type="SUPFAM" id="SSF56349">
    <property type="entry name" value="DNA breaking-rejoining enzymes"/>
    <property type="match status" value="1"/>
</dbReference>
<dbReference type="InterPro" id="IPR013762">
    <property type="entry name" value="Integrase-like_cat_sf"/>
</dbReference>
<evidence type="ECO:0000256" key="3">
    <source>
        <dbReference type="ARBA" id="ARBA00023172"/>
    </source>
</evidence>
<dbReference type="GO" id="GO:0015074">
    <property type="term" value="P:DNA integration"/>
    <property type="evidence" value="ECO:0007669"/>
    <property type="project" value="InterPro"/>
</dbReference>
<dbReference type="KEGG" id="egd:GS424_009115"/>
<dbReference type="InterPro" id="IPR050090">
    <property type="entry name" value="Tyrosine_recombinase_XerCD"/>
</dbReference>
<dbReference type="GO" id="GO:0003677">
    <property type="term" value="F:DNA binding"/>
    <property type="evidence" value="ECO:0007669"/>
    <property type="project" value="UniProtKB-KW"/>
</dbReference>
<accession>A0A6L7ITU7</accession>
<dbReference type="PANTHER" id="PTHR30349:SF64">
    <property type="entry name" value="PROPHAGE INTEGRASE INTD-RELATED"/>
    <property type="match status" value="1"/>
</dbReference>
<dbReference type="Pfam" id="PF00589">
    <property type="entry name" value="Phage_integrase"/>
    <property type="match status" value="1"/>
</dbReference>
<evidence type="ECO:0000256" key="2">
    <source>
        <dbReference type="ARBA" id="ARBA00023125"/>
    </source>
</evidence>
<dbReference type="Gene3D" id="1.10.443.10">
    <property type="entry name" value="Intergrase catalytic core"/>
    <property type="match status" value="1"/>
</dbReference>
<dbReference type="AlphaFoldDB" id="A0A6L7ITU7"/>
<dbReference type="InterPro" id="IPR010998">
    <property type="entry name" value="Integrase_recombinase_N"/>
</dbReference>
<name>A0A6L7ITU7_9ACTN</name>
<dbReference type="RefSeq" id="WP_160942490.1">
    <property type="nucleotide sequence ID" value="NZ_CP063310.1"/>
</dbReference>
<dbReference type="PANTHER" id="PTHR30349">
    <property type="entry name" value="PHAGE INTEGRASE-RELATED"/>
    <property type="match status" value="1"/>
</dbReference>
<keyword evidence="2" id="KW-0238">DNA-binding</keyword>
<organism evidence="4 5">
    <name type="scientific">Eggerthella guodeyinii</name>
    <dbReference type="NCBI Taxonomy" id="2690837"/>
    <lineage>
        <taxon>Bacteria</taxon>
        <taxon>Bacillati</taxon>
        <taxon>Actinomycetota</taxon>
        <taxon>Coriobacteriia</taxon>
        <taxon>Eggerthellales</taxon>
        <taxon>Eggerthellaceae</taxon>
        <taxon>Eggerthella</taxon>
    </lineage>
</organism>
<dbReference type="Gene3D" id="1.10.150.130">
    <property type="match status" value="1"/>
</dbReference>